<dbReference type="OrthoDB" id="2087814at2"/>
<dbReference type="Gene3D" id="3.40.50.12780">
    <property type="entry name" value="N-terminal domain of ligase-like"/>
    <property type="match status" value="1"/>
</dbReference>
<dbReference type="InterPro" id="IPR042099">
    <property type="entry name" value="ANL_N_sf"/>
</dbReference>
<dbReference type="HOGENOM" id="CLU_754184_0_0_6"/>
<protein>
    <submittedName>
        <fullName evidence="1">Acyl carrier protein</fullName>
    </submittedName>
</protein>
<dbReference type="KEGG" id="cama:F384_01150"/>
<organism evidence="1 2">
    <name type="scientific">Citrobacter amalonaticus Y19</name>
    <dbReference type="NCBI Taxonomy" id="1261127"/>
    <lineage>
        <taxon>Bacteria</taxon>
        <taxon>Pseudomonadati</taxon>
        <taxon>Pseudomonadota</taxon>
        <taxon>Gammaproteobacteria</taxon>
        <taxon>Enterobacterales</taxon>
        <taxon>Enterobacteriaceae</taxon>
        <taxon>Citrobacter</taxon>
    </lineage>
</organism>
<dbReference type="SUPFAM" id="SSF56801">
    <property type="entry name" value="Acetyl-CoA synthetase-like"/>
    <property type="match status" value="1"/>
</dbReference>
<dbReference type="Proteomes" id="UP000034085">
    <property type="component" value="Chromosome"/>
</dbReference>
<evidence type="ECO:0000313" key="2">
    <source>
        <dbReference type="Proteomes" id="UP000034085"/>
    </source>
</evidence>
<name>A0A0F6TSN7_CITAM</name>
<evidence type="ECO:0000313" key="1">
    <source>
        <dbReference type="EMBL" id="AKE57847.1"/>
    </source>
</evidence>
<dbReference type="EMBL" id="CP011132">
    <property type="protein sequence ID" value="AKE57847.1"/>
    <property type="molecule type" value="Genomic_DNA"/>
</dbReference>
<dbReference type="RefSeq" id="WP_046475901.1">
    <property type="nucleotide sequence ID" value="NZ_CP011132.1"/>
</dbReference>
<sequence length="367" mass="40305">MQDKLRMLEMMVQEISTVPTLAQMPQRTLGSKGIDGPTSAHVIEQIHTPLNLACVTFTTGSSAFQNIVGITHEEMPQRIAAGCKALQLAGIMPGERMLVTYPPLLNVFTPDSLVEAGVSHSFLLRSCQDALLLALIKENYQVVLGESSFLRATLKQAKTMDLAGLLPEKLCLLTAGTPLDPELLELASEFNFTVHDLYGSQEFGWLTLDGQFLRDDLSLVTSPYGQDYVEMIVGGLPTGDSFPVSPQGHICNRQGKLLTYKRQRTQPNYEVVIAATPNHSRELMERTARTLLRIKGCIVKVATHLVLTADVTELKLVPGQPPDETPAPVCVATIRGPVATGLFDTLVQAQLNYERQSKSDPAWLKRR</sequence>
<accession>A0A0F6TSN7</accession>
<dbReference type="AlphaFoldDB" id="A0A0F6TSN7"/>
<proteinExistence type="predicted"/>
<dbReference type="PATRIC" id="fig|1261127.3.peg.230"/>
<reference evidence="1 2" key="1">
    <citation type="journal article" date="2013" name="Appl. Microbiol. Biotechnol.">
        <title>Glycerol assimilation and production of 1,3-propanediol by Citrobacter amalonaticus Y19.</title>
        <authorList>
            <person name="Ainala S.K."/>
            <person name="Ashok S."/>
            <person name="Ko Y."/>
            <person name="Park S."/>
        </authorList>
    </citation>
    <scope>NUCLEOTIDE SEQUENCE [LARGE SCALE GENOMIC DNA]</scope>
    <source>
        <strain evidence="1 2">Y19</strain>
    </source>
</reference>
<gene>
    <name evidence="1" type="ORF">F384_01150</name>
</gene>